<dbReference type="InterPro" id="IPR036864">
    <property type="entry name" value="Zn2-C6_fun-type_DNA-bd_sf"/>
</dbReference>
<gene>
    <name evidence="5" type="ORF">AWJ20_3665</name>
</gene>
<dbReference type="Pfam" id="PF00172">
    <property type="entry name" value="Zn_clus"/>
    <property type="match status" value="1"/>
</dbReference>
<dbReference type="AlphaFoldDB" id="A0A170QZJ2"/>
<keyword evidence="6" id="KW-1185">Reference proteome</keyword>
<feature type="region of interest" description="Disordered" evidence="3">
    <location>
        <begin position="69"/>
        <end position="97"/>
    </location>
</feature>
<dbReference type="Gene3D" id="4.10.240.10">
    <property type="entry name" value="Zn(2)-C6 fungal-type DNA-binding domain"/>
    <property type="match status" value="1"/>
</dbReference>
<evidence type="ECO:0000313" key="5">
    <source>
        <dbReference type="EMBL" id="ANB16014.1"/>
    </source>
</evidence>
<dbReference type="OrthoDB" id="4096904at2759"/>
<dbReference type="CDD" id="cd00067">
    <property type="entry name" value="GAL4"/>
    <property type="match status" value="1"/>
</dbReference>
<proteinExistence type="predicted"/>
<organism evidence="5 6">
    <name type="scientific">Sugiyamaella lignohabitans</name>
    <dbReference type="NCBI Taxonomy" id="796027"/>
    <lineage>
        <taxon>Eukaryota</taxon>
        <taxon>Fungi</taxon>
        <taxon>Dikarya</taxon>
        <taxon>Ascomycota</taxon>
        <taxon>Saccharomycotina</taxon>
        <taxon>Dipodascomycetes</taxon>
        <taxon>Dipodascales</taxon>
        <taxon>Trichomonascaceae</taxon>
        <taxon>Sugiyamaella</taxon>
    </lineage>
</organism>
<dbReference type="GO" id="GO:0000976">
    <property type="term" value="F:transcription cis-regulatory region binding"/>
    <property type="evidence" value="ECO:0007669"/>
    <property type="project" value="TreeGrafter"/>
</dbReference>
<accession>A0A170QZJ2</accession>
<evidence type="ECO:0000259" key="4">
    <source>
        <dbReference type="PROSITE" id="PS50048"/>
    </source>
</evidence>
<dbReference type="GO" id="GO:0008270">
    <property type="term" value="F:zinc ion binding"/>
    <property type="evidence" value="ECO:0007669"/>
    <property type="project" value="InterPro"/>
</dbReference>
<dbReference type="GeneID" id="30035711"/>
<evidence type="ECO:0000256" key="1">
    <source>
        <dbReference type="ARBA" id="ARBA00004123"/>
    </source>
</evidence>
<dbReference type="PROSITE" id="PS50048">
    <property type="entry name" value="ZN2_CY6_FUNGAL_2"/>
    <property type="match status" value="1"/>
</dbReference>
<feature type="compositionally biased region" description="Basic and acidic residues" evidence="3">
    <location>
        <begin position="69"/>
        <end position="83"/>
    </location>
</feature>
<evidence type="ECO:0000256" key="2">
    <source>
        <dbReference type="ARBA" id="ARBA00023242"/>
    </source>
</evidence>
<dbReference type="RefSeq" id="XP_018738491.1">
    <property type="nucleotide sequence ID" value="XM_018880697.1"/>
</dbReference>
<dbReference type="GO" id="GO:0000981">
    <property type="term" value="F:DNA-binding transcription factor activity, RNA polymerase II-specific"/>
    <property type="evidence" value="ECO:0007669"/>
    <property type="project" value="InterPro"/>
</dbReference>
<comment type="subcellular location">
    <subcellularLocation>
        <location evidence="1">Nucleus</location>
    </subcellularLocation>
</comment>
<dbReference type="InterPro" id="IPR001138">
    <property type="entry name" value="Zn2Cys6_DnaBD"/>
</dbReference>
<dbReference type="InterPro" id="IPR021858">
    <property type="entry name" value="Fun_TF"/>
</dbReference>
<name>A0A170QZJ2_9ASCO</name>
<protein>
    <recommendedName>
        <fullName evidence="4">Zn(2)-C6 fungal-type domain-containing protein</fullName>
    </recommendedName>
</protein>
<dbReference type="GO" id="GO:0005634">
    <property type="term" value="C:nucleus"/>
    <property type="evidence" value="ECO:0007669"/>
    <property type="project" value="UniProtKB-SubCell"/>
</dbReference>
<dbReference type="SMART" id="SM00066">
    <property type="entry name" value="GAL4"/>
    <property type="match status" value="1"/>
</dbReference>
<dbReference type="PANTHER" id="PTHR37534:SF7">
    <property type="entry name" value="TRANSCRIPTIONAL ACTIVATOR PROTEIN UGA3"/>
    <property type="match status" value="1"/>
</dbReference>
<dbReference type="EMBL" id="CP014503">
    <property type="protein sequence ID" value="ANB16014.1"/>
    <property type="molecule type" value="Genomic_DNA"/>
</dbReference>
<evidence type="ECO:0000256" key="3">
    <source>
        <dbReference type="SAM" id="MobiDB-lite"/>
    </source>
</evidence>
<dbReference type="SUPFAM" id="SSF57701">
    <property type="entry name" value="Zn2/Cys6 DNA-binding domain"/>
    <property type="match status" value="1"/>
</dbReference>
<reference evidence="5 6" key="1">
    <citation type="submission" date="2016-02" db="EMBL/GenBank/DDBJ databases">
        <title>Complete genome sequence and transcriptome regulation of the pentose utilising yeast Sugiyamaella lignohabitans.</title>
        <authorList>
            <person name="Bellasio M."/>
            <person name="Peymann A."/>
            <person name="Valli M."/>
            <person name="Sipitzky M."/>
            <person name="Graf A."/>
            <person name="Sauer M."/>
            <person name="Marx H."/>
            <person name="Mattanovich D."/>
        </authorList>
    </citation>
    <scope>NUCLEOTIDE SEQUENCE [LARGE SCALE GENOMIC DNA]</scope>
    <source>
        <strain evidence="5 6">CBS 10342</strain>
    </source>
</reference>
<keyword evidence="2" id="KW-0539">Nucleus</keyword>
<sequence>MSVMCAVRPNTETSGKEKKKVHRHRTGCWTCRKRGYKCDEGKPECQNCLRMKISCEGYGIRLKWPGEKERSKSIEEHPLEHNQEFSPSPIPENVSDNSNGYPVLQIELLSESEAAAELVPGISSSYQHVLKLETSPRISASGPLSDASLNSVKLESPPTMSPSPFIPQSNYYPNPFTEESFPTQFSYSSVHSHDSFHPQTQTLLPVPTNVTELTAMESMENRLLTHFSTTVAEQLSPLETSAINVYRDIMIPFTSDSVKYAICAVSAANIATTSTTEMDYSEVAVQYKVAAIKDLREKLASRNGYFDQDDLSTSLLLATLEAMEGNFTSWQNHISGAIRGVFSMDKTGPEVHELMNLMEYHDAVSSILSPAGPLLAQTGDEKYQSSNILLRGIDNTSFSSVVSSLYRIVSTISTLACTATTFVGPTSASAGPFNIPNDSLWTQSMLNNRMDIFLFLDLWTVSPLNMTADAYNATMVLKHCLSLYCYTRLDSRQLGAELSAEVLAILSQASYHLQQISPSNGINSILIWPLWQMGILADSPADQFDILDRLDQIRLTLRKPAVHTVTTFLTTFWERRRGSLYTRATRRSDLNAVTNSVSPVIFF</sequence>
<dbReference type="GO" id="GO:0045944">
    <property type="term" value="P:positive regulation of transcription by RNA polymerase II"/>
    <property type="evidence" value="ECO:0007669"/>
    <property type="project" value="TreeGrafter"/>
</dbReference>
<dbReference type="PANTHER" id="PTHR37534">
    <property type="entry name" value="TRANSCRIPTIONAL ACTIVATOR PROTEIN UGA3"/>
    <property type="match status" value="1"/>
</dbReference>
<evidence type="ECO:0000313" key="6">
    <source>
        <dbReference type="Proteomes" id="UP000189580"/>
    </source>
</evidence>
<feature type="domain" description="Zn(2)-C6 fungal-type" evidence="4">
    <location>
        <begin position="27"/>
        <end position="55"/>
    </location>
</feature>
<dbReference type="Proteomes" id="UP000189580">
    <property type="component" value="Chromosome b"/>
</dbReference>
<dbReference type="Pfam" id="PF11951">
    <property type="entry name" value="Fungal_trans_2"/>
    <property type="match status" value="1"/>
</dbReference>
<dbReference type="KEGG" id="slb:AWJ20_3665"/>